<dbReference type="Proteomes" id="UP000197208">
    <property type="component" value="Unassembled WGS sequence"/>
</dbReference>
<dbReference type="OrthoDB" id="74082at2"/>
<accession>A0A246BGM3</accession>
<feature type="region of interest" description="Disordered" evidence="1">
    <location>
        <begin position="1"/>
        <end position="108"/>
    </location>
</feature>
<evidence type="ECO:0000313" key="2">
    <source>
        <dbReference type="EMBL" id="OWL94367.1"/>
    </source>
</evidence>
<dbReference type="AlphaFoldDB" id="A0A246BGM3"/>
<evidence type="ECO:0000256" key="1">
    <source>
        <dbReference type="SAM" id="MobiDB-lite"/>
    </source>
</evidence>
<dbReference type="RefSeq" id="WP_088249656.1">
    <property type="nucleotide sequence ID" value="NZ_BNAM01000001.1"/>
</dbReference>
<feature type="compositionally biased region" description="Low complexity" evidence="1">
    <location>
        <begin position="96"/>
        <end position="108"/>
    </location>
</feature>
<proteinExistence type="predicted"/>
<gene>
    <name evidence="2" type="ORF">CBQ26_16070</name>
</gene>
<organism evidence="2 3">
    <name type="scientific">Deinococcus indicus</name>
    <dbReference type="NCBI Taxonomy" id="223556"/>
    <lineage>
        <taxon>Bacteria</taxon>
        <taxon>Thermotogati</taxon>
        <taxon>Deinococcota</taxon>
        <taxon>Deinococci</taxon>
        <taxon>Deinococcales</taxon>
        <taxon>Deinococcaceae</taxon>
        <taxon>Deinococcus</taxon>
    </lineage>
</organism>
<keyword evidence="3" id="KW-1185">Reference proteome</keyword>
<protein>
    <submittedName>
        <fullName evidence="2">Uncharacterized protein</fullName>
    </submittedName>
</protein>
<name>A0A246BGM3_9DEIO</name>
<comment type="caution">
    <text evidence="2">The sequence shown here is derived from an EMBL/GenBank/DDBJ whole genome shotgun (WGS) entry which is preliminary data.</text>
</comment>
<evidence type="ECO:0000313" key="3">
    <source>
        <dbReference type="Proteomes" id="UP000197208"/>
    </source>
</evidence>
<sequence>MTRKNDSDYAPDGEVRDDGTTGELLQDKMAAESLLRGAADADGTNPNDQPGFNDGVLGGHDFEDRQGTPNNDGDSDLEGRASGGEGAQRSGGVDGGPPRTTPLPGTEK</sequence>
<dbReference type="EMBL" id="NHMK01000025">
    <property type="protein sequence ID" value="OWL94367.1"/>
    <property type="molecule type" value="Genomic_DNA"/>
</dbReference>
<feature type="compositionally biased region" description="Basic and acidic residues" evidence="1">
    <location>
        <begin position="1"/>
        <end position="30"/>
    </location>
</feature>
<reference evidence="2 3" key="1">
    <citation type="submission" date="2017-05" db="EMBL/GenBank/DDBJ databases">
        <title>De novo genome assembly of Deniococcus indicus strain DR1.</title>
        <authorList>
            <person name="Chauhan D."/>
            <person name="Yennamalli R.M."/>
            <person name="Priyadarshini R."/>
        </authorList>
    </citation>
    <scope>NUCLEOTIDE SEQUENCE [LARGE SCALE GENOMIC DNA]</scope>
    <source>
        <strain evidence="2 3">DR1</strain>
    </source>
</reference>